<feature type="region of interest" description="Disordered" evidence="1">
    <location>
        <begin position="120"/>
        <end position="167"/>
    </location>
</feature>
<sequence length="283" mass="32720">MAMKKDAYYFPHFSNARSDRKVKRLIKDLSFEGYGIYFMLLEVLRDQSDFRYPIADLDLLADEFGTSDEVMHKIVHQYELFEIDEEGMFHSPKLIEYLQPYLDKSERARKAADKRWNLSKSNANALPEQSKSNAGQNASKVKKSKVKESKESKVKEDLDASHPLTDTAAADPAITKFREWVGKEAPLVNKMEEPFTEEQILKLQEAYSAKIVAEVLSAMHNKKDLLKKYRSAYLTANNWCKRRREQPNIAGNQLFTDSTQDEINERIAKIHEQAARTRHTPVD</sequence>
<evidence type="ECO:0000259" key="2">
    <source>
        <dbReference type="Pfam" id="PF14297"/>
    </source>
</evidence>
<proteinExistence type="predicted"/>
<dbReference type="InterPro" id="IPR025400">
    <property type="entry name" value="Lin1244/Lin1753-like_N"/>
</dbReference>
<protein>
    <submittedName>
        <fullName evidence="3">DUF4373 domain-containing protein</fullName>
    </submittedName>
</protein>
<keyword evidence="4" id="KW-1185">Reference proteome</keyword>
<feature type="compositionally biased region" description="Polar residues" evidence="1">
    <location>
        <begin position="120"/>
        <end position="138"/>
    </location>
</feature>
<feature type="domain" description="Lin1244/Lin1753-like N-terminal" evidence="2">
    <location>
        <begin position="9"/>
        <end position="93"/>
    </location>
</feature>
<evidence type="ECO:0000256" key="1">
    <source>
        <dbReference type="SAM" id="MobiDB-lite"/>
    </source>
</evidence>
<comment type="caution">
    <text evidence="3">The sequence shown here is derived from an EMBL/GenBank/DDBJ whole genome shotgun (WGS) entry which is preliminary data.</text>
</comment>
<organism evidence="3 4">
    <name type="scientific">Chitinophaga lutea</name>
    <dbReference type="NCBI Taxonomy" id="2488634"/>
    <lineage>
        <taxon>Bacteria</taxon>
        <taxon>Pseudomonadati</taxon>
        <taxon>Bacteroidota</taxon>
        <taxon>Chitinophagia</taxon>
        <taxon>Chitinophagales</taxon>
        <taxon>Chitinophagaceae</taxon>
        <taxon>Chitinophaga</taxon>
    </lineage>
</organism>
<feature type="compositionally biased region" description="Basic and acidic residues" evidence="1">
    <location>
        <begin position="146"/>
        <end position="160"/>
    </location>
</feature>
<dbReference type="OrthoDB" id="1007147at2"/>
<dbReference type="Pfam" id="PF14297">
    <property type="entry name" value="Lin1244_N"/>
    <property type="match status" value="1"/>
</dbReference>
<accession>A0A3N4PA50</accession>
<gene>
    <name evidence="3" type="ORF">EGT74_24365</name>
</gene>
<name>A0A3N4PA50_9BACT</name>
<dbReference type="RefSeq" id="WP_123849167.1">
    <property type="nucleotide sequence ID" value="NZ_RPDH01000003.1"/>
</dbReference>
<evidence type="ECO:0000313" key="4">
    <source>
        <dbReference type="Proteomes" id="UP000278351"/>
    </source>
</evidence>
<reference evidence="3 4" key="1">
    <citation type="submission" date="2018-11" db="EMBL/GenBank/DDBJ databases">
        <title>Chitinophaga lutea sp.nov., isolate from arsenic contaminated soil.</title>
        <authorList>
            <person name="Zong Y."/>
        </authorList>
    </citation>
    <scope>NUCLEOTIDE SEQUENCE [LARGE SCALE GENOMIC DNA]</scope>
    <source>
        <strain evidence="3 4">ZY74</strain>
    </source>
</reference>
<evidence type="ECO:0000313" key="3">
    <source>
        <dbReference type="EMBL" id="RPE05522.1"/>
    </source>
</evidence>
<dbReference type="EMBL" id="RPDH01000003">
    <property type="protein sequence ID" value="RPE05522.1"/>
    <property type="molecule type" value="Genomic_DNA"/>
</dbReference>
<dbReference type="AlphaFoldDB" id="A0A3N4PA50"/>
<dbReference type="Proteomes" id="UP000278351">
    <property type="component" value="Unassembled WGS sequence"/>
</dbReference>